<sequence length="418" mass="46318">MGKSIIRRNSADLAQEILSDTPVLTMSGARQVGKTTLVSELIKNRPARAVNLDDSATLVAAQGDPDAFVRQYPLGALAIDEIQRAPELFRAIKGALEEDRRPGRFIITASSNLSTLKGAEESLAGRAETLYLRGFSQGERLSFVEDFARFAWNLTNTSTLPEVPHLSRSEYFTLLTTSAFPEIVNTSRRRQERWIDAYTERVLSKDASELFGIQHPDRLTKLLNLIARSGTSEFVAAHVARELDLPERSLPSYLEALKSVFLIDALPAWGRNLRRRAISKPKVFAQDPGLAAVLAGVDSRALESQTLSSLCGGLMESFVATELLKQRTWSTKTFTLSHFRTSTGQEVDLILEDRQQSIIGIEVKAAMSISQKDFKGLSFLREQIGDQFQAGIVLHAGKQILPMGDRLWAMPISTLWSV</sequence>
<evidence type="ECO:0000259" key="1">
    <source>
        <dbReference type="Pfam" id="PF13173"/>
    </source>
</evidence>
<evidence type="ECO:0000259" key="2">
    <source>
        <dbReference type="Pfam" id="PF13635"/>
    </source>
</evidence>
<dbReference type="Pfam" id="PF13635">
    <property type="entry name" value="DUF4143"/>
    <property type="match status" value="1"/>
</dbReference>
<dbReference type="PANTHER" id="PTHR43566">
    <property type="entry name" value="CONSERVED PROTEIN"/>
    <property type="match status" value="1"/>
</dbReference>
<proteinExistence type="predicted"/>
<organism evidence="3 4">
    <name type="scientific">Schaalia cardiffensis F0333</name>
    <dbReference type="NCBI Taxonomy" id="888050"/>
    <lineage>
        <taxon>Bacteria</taxon>
        <taxon>Bacillati</taxon>
        <taxon>Actinomycetota</taxon>
        <taxon>Actinomycetes</taxon>
        <taxon>Actinomycetales</taxon>
        <taxon>Actinomycetaceae</taxon>
        <taxon>Schaalia</taxon>
    </lineage>
</organism>
<dbReference type="InterPro" id="IPR025420">
    <property type="entry name" value="DUF4143"/>
</dbReference>
<reference evidence="3 4" key="1">
    <citation type="submission" date="2013-03" db="EMBL/GenBank/DDBJ databases">
        <title>Reference genome for the Human Microbiome Project.</title>
        <authorList>
            <person name="Aqrawi P."/>
            <person name="Ayvaz T."/>
            <person name="Bess C."/>
            <person name="Blankenburg K."/>
            <person name="Coyle M."/>
            <person name="Deng J."/>
            <person name="Forbes L."/>
            <person name="Fowler G."/>
            <person name="Francisco L."/>
            <person name="Fu Q."/>
            <person name="Gibbs R."/>
            <person name="Gross S."/>
            <person name="Gubbala S."/>
            <person name="Hale W."/>
            <person name="Hemphill L."/>
            <person name="Highlander S."/>
            <person name="Hirani K."/>
            <person name="Jackson L."/>
            <person name="Jakkamsetti A."/>
            <person name="Javaid M."/>
            <person name="Jayaseelan J.C."/>
            <person name="Jiang H."/>
            <person name="Joshi V."/>
            <person name="Korchina V."/>
            <person name="Kovar C."/>
            <person name="Lara F."/>
            <person name="Lee S."/>
            <person name="Liu Y."/>
            <person name="Mata R."/>
            <person name="Mathew T."/>
            <person name="Munidasa M."/>
            <person name="Muzny D."/>
            <person name="Nazareth L."/>
            <person name="Ngo R."/>
            <person name="Nguyen L."/>
            <person name="Nguyen N."/>
            <person name="Okwuonu G."/>
            <person name="Ongeri F."/>
            <person name="Palculict T."/>
            <person name="Patil S."/>
            <person name="Petrosino J."/>
            <person name="Pham C."/>
            <person name="Pham P."/>
            <person name="Pu L.-L."/>
            <person name="Qin X."/>
            <person name="Qu J."/>
            <person name="Reid J."/>
            <person name="Ross M."/>
            <person name="Ruth R."/>
            <person name="Saada N."/>
            <person name="San Lucas F."/>
            <person name="Santibanez J."/>
            <person name="Shang Y."/>
            <person name="Simmons D."/>
            <person name="Song X.-Z."/>
            <person name="Tang L.-Y."/>
            <person name="Thornton R."/>
            <person name="Warren J."/>
            <person name="Weissenberger G."/>
            <person name="Wilczek-Boney K."/>
            <person name="Worley K."/>
            <person name="Youmans B."/>
            <person name="Zhang J."/>
            <person name="Zhang L."/>
            <person name="Zhao Z."/>
            <person name="Zhou C."/>
            <person name="Zhu D."/>
            <person name="Zhu Y."/>
        </authorList>
    </citation>
    <scope>NUCLEOTIDE SEQUENCE [LARGE SCALE GENOMIC DNA]</scope>
    <source>
        <strain evidence="3 4">F0333</strain>
    </source>
</reference>
<dbReference type="InterPro" id="IPR027417">
    <property type="entry name" value="P-loop_NTPase"/>
</dbReference>
<feature type="domain" description="DUF4143" evidence="2">
    <location>
        <begin position="205"/>
        <end position="365"/>
    </location>
</feature>
<dbReference type="PANTHER" id="PTHR43566:SF2">
    <property type="entry name" value="DUF4143 DOMAIN-CONTAINING PROTEIN"/>
    <property type="match status" value="1"/>
</dbReference>
<name>N6W4M8_9ACTO</name>
<dbReference type="STRING" id="888050.HMPREF9004_1795"/>
<dbReference type="OrthoDB" id="128089at2"/>
<evidence type="ECO:0000313" key="3">
    <source>
        <dbReference type="EMBL" id="ENO17490.1"/>
    </source>
</evidence>
<feature type="domain" description="AAA" evidence="1">
    <location>
        <begin position="22"/>
        <end position="140"/>
    </location>
</feature>
<dbReference type="HOGENOM" id="CLU_041527_3_0_11"/>
<evidence type="ECO:0000313" key="4">
    <source>
        <dbReference type="Proteomes" id="UP000013015"/>
    </source>
</evidence>
<dbReference type="SUPFAM" id="SSF52540">
    <property type="entry name" value="P-loop containing nucleoside triphosphate hydrolases"/>
    <property type="match status" value="1"/>
</dbReference>
<dbReference type="InterPro" id="IPR041682">
    <property type="entry name" value="AAA_14"/>
</dbReference>
<protein>
    <submittedName>
        <fullName evidence="3">AAA family ATPase</fullName>
    </submittedName>
</protein>
<dbReference type="Pfam" id="PF13173">
    <property type="entry name" value="AAA_14"/>
    <property type="match status" value="1"/>
</dbReference>
<accession>N6W4M8</accession>
<keyword evidence="4" id="KW-1185">Reference proteome</keyword>
<dbReference type="PATRIC" id="fig|888050.3.peg.1724"/>
<dbReference type="eggNOG" id="COG1373">
    <property type="taxonomic scope" value="Bacteria"/>
</dbReference>
<gene>
    <name evidence="3" type="ORF">HMPREF9004_1795</name>
</gene>
<dbReference type="AlphaFoldDB" id="N6W4M8"/>
<dbReference type="RefSeq" id="WP_005964674.1">
    <property type="nucleotide sequence ID" value="NZ_CP040505.1"/>
</dbReference>
<comment type="caution">
    <text evidence="3">The sequence shown here is derived from an EMBL/GenBank/DDBJ whole genome shotgun (WGS) entry which is preliminary data.</text>
</comment>
<dbReference type="Proteomes" id="UP000013015">
    <property type="component" value="Unassembled WGS sequence"/>
</dbReference>
<dbReference type="EMBL" id="AQHZ01000025">
    <property type="protein sequence ID" value="ENO17490.1"/>
    <property type="molecule type" value="Genomic_DNA"/>
</dbReference>